<feature type="transmembrane region" description="Helical" evidence="3">
    <location>
        <begin position="367"/>
        <end position="389"/>
    </location>
</feature>
<feature type="transmembrane region" description="Helical" evidence="3">
    <location>
        <begin position="128"/>
        <end position="147"/>
    </location>
</feature>
<evidence type="ECO:0000256" key="1">
    <source>
        <dbReference type="ARBA" id="ARBA00004141"/>
    </source>
</evidence>
<keyword evidence="3" id="KW-0472">Membrane</keyword>
<comment type="caution">
    <text evidence="4">The sequence shown here is derived from an EMBL/GenBank/DDBJ whole genome shotgun (WGS) entry which is preliminary data.</text>
</comment>
<feature type="transmembrane region" description="Helical" evidence="3">
    <location>
        <begin position="401"/>
        <end position="420"/>
    </location>
</feature>
<feature type="transmembrane region" description="Helical" evidence="3">
    <location>
        <begin position="279"/>
        <end position="299"/>
    </location>
</feature>
<proteinExistence type="inferred from homology"/>
<feature type="transmembrane region" description="Helical" evidence="3">
    <location>
        <begin position="188"/>
        <end position="208"/>
    </location>
</feature>
<dbReference type="AlphaFoldDB" id="A0A014N0C6"/>
<dbReference type="GO" id="GO:0022857">
    <property type="term" value="F:transmembrane transporter activity"/>
    <property type="evidence" value="ECO:0007669"/>
    <property type="project" value="InterPro"/>
</dbReference>
<organism evidence="4 5">
    <name type="scientific">Metarhizium robertsii</name>
    <dbReference type="NCBI Taxonomy" id="568076"/>
    <lineage>
        <taxon>Eukaryota</taxon>
        <taxon>Fungi</taxon>
        <taxon>Dikarya</taxon>
        <taxon>Ascomycota</taxon>
        <taxon>Pezizomycotina</taxon>
        <taxon>Sordariomycetes</taxon>
        <taxon>Hypocreomycetidae</taxon>
        <taxon>Hypocreales</taxon>
        <taxon>Clavicipitaceae</taxon>
        <taxon>Metarhizium</taxon>
    </lineage>
</organism>
<dbReference type="InterPro" id="IPR050327">
    <property type="entry name" value="Proton-linked_MCT"/>
</dbReference>
<name>A0A014N0C6_9HYPO</name>
<dbReference type="EMBL" id="JELW01000028">
    <property type="protein sequence ID" value="EXU98288.1"/>
    <property type="molecule type" value="Genomic_DNA"/>
</dbReference>
<dbReference type="GO" id="GO:0016020">
    <property type="term" value="C:membrane"/>
    <property type="evidence" value="ECO:0007669"/>
    <property type="project" value="UniProtKB-SubCell"/>
</dbReference>
<feature type="transmembrane region" description="Helical" evidence="3">
    <location>
        <begin position="432"/>
        <end position="453"/>
    </location>
</feature>
<dbReference type="PANTHER" id="PTHR11360:SF130">
    <property type="entry name" value="MAJOR FACILITATOR SUPERFAMILY (MFS) PROFILE DOMAIN-CONTAINING PROTEIN-RELATED"/>
    <property type="match status" value="1"/>
</dbReference>
<dbReference type="InterPro" id="IPR011701">
    <property type="entry name" value="MFS"/>
</dbReference>
<dbReference type="Pfam" id="PF07690">
    <property type="entry name" value="MFS_1"/>
    <property type="match status" value="1"/>
</dbReference>
<dbReference type="SUPFAM" id="SSF103473">
    <property type="entry name" value="MFS general substrate transporter"/>
    <property type="match status" value="1"/>
</dbReference>
<dbReference type="InterPro" id="IPR036259">
    <property type="entry name" value="MFS_trans_sf"/>
</dbReference>
<sequence length="476" mass="51611">MAQHCGHGKNVVTDQDLGSNNCALHARHGTVRRTKQTISQLLGRDAIDTSDSGPAPDGGIRATEHQVLCSHFVVMNTWGFANSFGAFQAYFVETLGRKPFDISWIGSMQVFLLFFLGTFTGRLTDGGYFRPLLLLGTASTLVGLFASSFCCRYWQFFLALGVTVGIGNGCLFCPMLTVLSTYFDKRRATAIGIAACGSATGGLIYPTVVRQLLPSLGFPWLMRIIGFIQLVLLIMVNIWLRPRIAPRRPGPLLDWMALKETSYYLPCTSQRNRNPPPNFISHLQCLLSLYFSLFFVASFSRTDVNPAFSYAQSLNLLLLLNGIGIIGRLGLNCLADRVGTINLFIPVAACTSILLFCWPAVHDVSGIYAWTGVCGVATGGLQSLFPAALSSLTLDMSKLGIRMGMVFSVVSFASLVGPPVGGQLISMMNGKYLAAQLFAGSSMLLCTAFLIAARHVSLRVQKLGNGNRSEVSPPSR</sequence>
<keyword evidence="3" id="KW-0812">Transmembrane</keyword>
<comment type="subcellular location">
    <subcellularLocation>
        <location evidence="1">Membrane</location>
        <topology evidence="1">Multi-pass membrane protein</topology>
    </subcellularLocation>
</comment>
<accession>A0A014N0C6</accession>
<protein>
    <submittedName>
        <fullName evidence="4">MFS transporter</fullName>
    </submittedName>
</protein>
<dbReference type="Gene3D" id="1.20.1250.20">
    <property type="entry name" value="MFS general substrate transporter like domains"/>
    <property type="match status" value="1"/>
</dbReference>
<feature type="transmembrane region" description="Helical" evidence="3">
    <location>
        <begin position="153"/>
        <end position="176"/>
    </location>
</feature>
<evidence type="ECO:0000313" key="5">
    <source>
        <dbReference type="Proteomes" id="UP000030151"/>
    </source>
</evidence>
<gene>
    <name evidence="4" type="ORF">X797_008678</name>
</gene>
<keyword evidence="3" id="KW-1133">Transmembrane helix</keyword>
<dbReference type="HOGENOM" id="CLU_001265_1_1_1"/>
<feature type="transmembrane region" description="Helical" evidence="3">
    <location>
        <begin position="220"/>
        <end position="240"/>
    </location>
</feature>
<comment type="similarity">
    <text evidence="2">Belongs to the major facilitator superfamily. Monocarboxylate porter (TC 2.A.1.13) family.</text>
</comment>
<feature type="transmembrane region" description="Helical" evidence="3">
    <location>
        <begin position="343"/>
        <end position="361"/>
    </location>
</feature>
<evidence type="ECO:0000256" key="3">
    <source>
        <dbReference type="SAM" id="Phobius"/>
    </source>
</evidence>
<feature type="transmembrane region" description="Helical" evidence="3">
    <location>
        <begin position="102"/>
        <end position="121"/>
    </location>
</feature>
<dbReference type="PANTHER" id="PTHR11360">
    <property type="entry name" value="MONOCARBOXYLATE TRANSPORTER"/>
    <property type="match status" value="1"/>
</dbReference>
<evidence type="ECO:0000313" key="4">
    <source>
        <dbReference type="EMBL" id="EXU98288.1"/>
    </source>
</evidence>
<feature type="transmembrane region" description="Helical" evidence="3">
    <location>
        <begin position="311"/>
        <end position="331"/>
    </location>
</feature>
<evidence type="ECO:0000256" key="2">
    <source>
        <dbReference type="ARBA" id="ARBA00006727"/>
    </source>
</evidence>
<reference evidence="4 5" key="1">
    <citation type="submission" date="2014-02" db="EMBL/GenBank/DDBJ databases">
        <title>The genome sequence of the entomopathogenic fungus Metarhizium robertsii ARSEF 2575.</title>
        <authorList>
            <person name="Giuliano Garisto Donzelli B."/>
            <person name="Roe B.A."/>
            <person name="Macmil S.L."/>
            <person name="Krasnoff S.B."/>
            <person name="Gibson D.M."/>
        </authorList>
    </citation>
    <scope>NUCLEOTIDE SEQUENCE [LARGE SCALE GENOMIC DNA]</scope>
    <source>
        <strain evidence="4 5">ARSEF 2575</strain>
    </source>
</reference>
<dbReference type="Proteomes" id="UP000030151">
    <property type="component" value="Unassembled WGS sequence"/>
</dbReference>